<dbReference type="Gene3D" id="3.40.50.2000">
    <property type="entry name" value="Glycogen Phosphorylase B"/>
    <property type="match status" value="2"/>
</dbReference>
<keyword evidence="1 4" id="KW-0808">Transferase</keyword>
<sequence>MQYYIDIGRKKRNTAGAKAPRDISEICRQRGMHRFRMPMLPTECCKLYQKLWILIVGTYYWWKLEHMVSEGDIVIYQHPMYGNRVAERYIPHIQKRKKVQFIAVIHDLESLRKGIDGVISQNQKTSNLADNILLKYFDVVICHNDYMKQYLISQGFEKEKLVSLNIFDYLNGCGKTQPSKGKDFSIAIAGNLAPGKCAYIYDIFGVDGTKNPGLRVHLYGSNYAEINQCENMIYHGSFSPEDLPEHLEGAFGLVWDGTSAETCIGNTGEYLKYNNPHKTSLYLSSGIPVIVWSKAAIADFVIRNGVGIAVDSLYDVNDRISEISEADYASMCENVDCIGVKLRSGGYFMAALDESLRILRESDYSHHLKS</sequence>
<dbReference type="Proteomes" id="UP000095712">
    <property type="component" value="Unassembled WGS sequence"/>
</dbReference>
<name>A0A174R2S2_9FIRM</name>
<dbReference type="AlphaFoldDB" id="A0A174R2S2"/>
<dbReference type="GO" id="GO:0016740">
    <property type="term" value="F:transferase activity"/>
    <property type="evidence" value="ECO:0007669"/>
    <property type="project" value="UniProtKB-KW"/>
</dbReference>
<accession>A0A174R2S2</accession>
<dbReference type="InterPro" id="IPR058591">
    <property type="entry name" value="Gtf3_N"/>
</dbReference>
<dbReference type="RefSeq" id="WP_055152470.1">
    <property type="nucleotide sequence ID" value="NZ_CZAW01000033.1"/>
</dbReference>
<feature type="domain" description="Glucosyltransferase 3-like C-terminal" evidence="3">
    <location>
        <begin position="214"/>
        <end position="354"/>
    </location>
</feature>
<dbReference type="Pfam" id="PF26334">
    <property type="entry name" value="Gtf3_N"/>
    <property type="match status" value="1"/>
</dbReference>
<dbReference type="InterPro" id="IPR058592">
    <property type="entry name" value="Gtf3_C"/>
</dbReference>
<evidence type="ECO:0000259" key="2">
    <source>
        <dbReference type="Pfam" id="PF26334"/>
    </source>
</evidence>
<protein>
    <submittedName>
        <fullName evidence="4">Beta-1,6-galactofuranosyltransferase</fullName>
    </submittedName>
</protein>
<evidence type="ECO:0000259" key="3">
    <source>
        <dbReference type="Pfam" id="PF26337"/>
    </source>
</evidence>
<dbReference type="EMBL" id="CZAW01000033">
    <property type="protein sequence ID" value="CUP79714.1"/>
    <property type="molecule type" value="Genomic_DNA"/>
</dbReference>
<gene>
    <name evidence="4" type="ORF">ERS852523_02843</name>
</gene>
<evidence type="ECO:0000313" key="5">
    <source>
        <dbReference type="Proteomes" id="UP000095712"/>
    </source>
</evidence>
<dbReference type="SUPFAM" id="SSF53756">
    <property type="entry name" value="UDP-Glycosyltransferase/glycogen phosphorylase"/>
    <property type="match status" value="1"/>
</dbReference>
<dbReference type="PIRSF" id="PIRSF007023">
    <property type="entry name" value="UDP-Galf_transf"/>
    <property type="match status" value="1"/>
</dbReference>
<proteinExistence type="predicted"/>
<evidence type="ECO:0000313" key="4">
    <source>
        <dbReference type="EMBL" id="CUP79714.1"/>
    </source>
</evidence>
<dbReference type="Pfam" id="PF26337">
    <property type="entry name" value="Gtf3_C"/>
    <property type="match status" value="1"/>
</dbReference>
<reference evidence="4 5" key="1">
    <citation type="submission" date="2015-09" db="EMBL/GenBank/DDBJ databases">
        <authorList>
            <consortium name="Pathogen Informatics"/>
        </authorList>
    </citation>
    <scope>NUCLEOTIDE SEQUENCE [LARGE SCALE GENOMIC DNA]</scope>
    <source>
        <strain evidence="4 5">2789STDY5834911</strain>
    </source>
</reference>
<dbReference type="OrthoDB" id="9790931at2"/>
<evidence type="ECO:0000256" key="1">
    <source>
        <dbReference type="ARBA" id="ARBA00022679"/>
    </source>
</evidence>
<organism evidence="4 5">
    <name type="scientific">Blautia wexlerae</name>
    <dbReference type="NCBI Taxonomy" id="418240"/>
    <lineage>
        <taxon>Bacteria</taxon>
        <taxon>Bacillati</taxon>
        <taxon>Bacillota</taxon>
        <taxon>Clostridia</taxon>
        <taxon>Lachnospirales</taxon>
        <taxon>Lachnospiraceae</taxon>
        <taxon>Blautia</taxon>
    </lineage>
</organism>
<feature type="domain" description="Glucosyltransferase 3-like N-terminal" evidence="2">
    <location>
        <begin position="9"/>
        <end position="166"/>
    </location>
</feature>